<reference evidence="7 8" key="1">
    <citation type="journal article" date="2019" name="BMC Genomics">
        <title>Chromosome level assembly and comparative genome analysis confirm lager-brewing yeasts originated from a single hybridization.</title>
        <authorList>
            <person name="Salazar A.N."/>
            <person name="Gorter de Vries A.R."/>
            <person name="van den Broek M."/>
            <person name="Brouwers N."/>
            <person name="de la Torre Cortes P."/>
            <person name="Kuijpers N.G.A."/>
            <person name="Daran J.G."/>
            <person name="Abeel T."/>
        </authorList>
    </citation>
    <scope>NUCLEOTIDE SEQUENCE [LARGE SCALE GENOMIC DNA]</scope>
    <source>
        <strain evidence="7 8">CBS 1483</strain>
    </source>
</reference>
<protein>
    <submittedName>
        <fullName evidence="7">SIR4-interacting protein sif2</fullName>
    </submittedName>
</protein>
<dbReference type="OrthoDB" id="1367865at2759"/>
<dbReference type="Gene3D" id="1.20.960.30">
    <property type="match status" value="1"/>
</dbReference>
<dbReference type="FunFam" id="1.20.960.30:FF:000001">
    <property type="entry name" value="F-box-like/WD repeat-containing protein TBL1XR1"/>
    <property type="match status" value="1"/>
</dbReference>
<dbReference type="PROSITE" id="PS50294">
    <property type="entry name" value="WD_REPEATS_REGION"/>
    <property type="match status" value="3"/>
</dbReference>
<organism evidence="7 8">
    <name type="scientific">Saccharomyces pastorianus</name>
    <name type="common">Lager yeast</name>
    <name type="synonym">Saccharomyces cerevisiae x Saccharomyces eubayanus</name>
    <dbReference type="NCBI Taxonomy" id="27292"/>
    <lineage>
        <taxon>Eukaryota</taxon>
        <taxon>Fungi</taxon>
        <taxon>Dikarya</taxon>
        <taxon>Ascomycota</taxon>
        <taxon>Saccharomycotina</taxon>
        <taxon>Saccharomycetes</taxon>
        <taxon>Saccharomycetales</taxon>
        <taxon>Saccharomycetaceae</taxon>
        <taxon>Saccharomyces</taxon>
    </lineage>
</organism>
<proteinExistence type="predicted"/>
<evidence type="ECO:0000313" key="8">
    <source>
        <dbReference type="Proteomes" id="UP000501346"/>
    </source>
</evidence>
<dbReference type="PROSITE" id="PS50896">
    <property type="entry name" value="LISH"/>
    <property type="match status" value="1"/>
</dbReference>
<feature type="repeat" description="WD" evidence="5">
    <location>
        <begin position="399"/>
        <end position="439"/>
    </location>
</feature>
<dbReference type="InterPro" id="IPR045183">
    <property type="entry name" value="Ebi-like"/>
</dbReference>
<feature type="repeat" description="WD" evidence="5">
    <location>
        <begin position="257"/>
        <end position="298"/>
    </location>
</feature>
<keyword evidence="2 5" id="KW-0853">WD repeat</keyword>
<dbReference type="GO" id="GO:0003714">
    <property type="term" value="F:transcription corepressor activity"/>
    <property type="evidence" value="ECO:0007669"/>
    <property type="project" value="InterPro"/>
</dbReference>
<evidence type="ECO:0000313" key="7">
    <source>
        <dbReference type="EMBL" id="QID84280.1"/>
    </source>
</evidence>
<evidence type="ECO:0000256" key="2">
    <source>
        <dbReference type="ARBA" id="ARBA00022574"/>
    </source>
</evidence>
<keyword evidence="4" id="KW-0539">Nucleus</keyword>
<dbReference type="InterPro" id="IPR001680">
    <property type="entry name" value="WD40_rpt"/>
</dbReference>
<dbReference type="Proteomes" id="UP000501346">
    <property type="component" value="Chromosome SeIV-SeII"/>
</dbReference>
<dbReference type="PROSITE" id="PS50082">
    <property type="entry name" value="WD_REPEATS_2"/>
    <property type="match status" value="4"/>
</dbReference>
<evidence type="ECO:0000256" key="5">
    <source>
        <dbReference type="PROSITE-ProRule" id="PRU00221"/>
    </source>
</evidence>
<dbReference type="GO" id="GO:0034967">
    <property type="term" value="C:Set3 complex"/>
    <property type="evidence" value="ECO:0007669"/>
    <property type="project" value="TreeGrafter"/>
</dbReference>
<accession>A0A6C1E5R7</accession>
<keyword evidence="3" id="KW-0677">Repeat</keyword>
<feature type="compositionally biased region" description="Polar residues" evidence="6">
    <location>
        <begin position="114"/>
        <end position="128"/>
    </location>
</feature>
<feature type="repeat" description="WD" evidence="5">
    <location>
        <begin position="220"/>
        <end position="248"/>
    </location>
</feature>
<dbReference type="SUPFAM" id="SSF50978">
    <property type="entry name" value="WD40 repeat-like"/>
    <property type="match status" value="1"/>
</dbReference>
<name>A0A6C1E5R7_SACPS</name>
<keyword evidence="8" id="KW-1185">Reference proteome</keyword>
<sequence>MSVTSEELNYLIWRYCQEMGHEVSALALQDETRVLDFDEKYNEHIPIGTLVNLVQRGILYTESEFLVDNKGDISSLDEQHLSEDFNLVQALQVDKEKFPEISTEGRFALENDSENNNCGKNDSGTTDGLSLGSDVASSGTGDSLDGFVKTLKEITKLDNIVSSIWNPLNASILAYGEKDSVARLTQIIETEREEGKHWEARVIAELRHPFALSASSGKTTNQVTCLAWSNDGNSIVTGVENGELRLWNKAGALQNVLNFHRSPIVSIKWNKDGTHFISMDVENVTILWNVLSGTVMQHFELMENRESSATAENSNNSGEDSLGVDVEWVDDDKFVIPGPKGAIFVYQITEKAPIGKLIGHHGSISVLEFNDTNKLLLSASDDGTLRIWHGGNGNSQNCFYGHSQSIVSASWVGDDKVISCSMDGSVRIWSLEENTLLALSIMDGIPIFVGRLSQDGEKYAVAFMDGQVNVYDLKKLNSKLLNRKQQSLYGGNSCTTTGSSITIPQPIPLYASYQSNQDNDCVFDLSWNHTGDKISVAYSLGEGSVVAI</sequence>
<dbReference type="InterPro" id="IPR015943">
    <property type="entry name" value="WD40/YVTN_repeat-like_dom_sf"/>
</dbReference>
<dbReference type="Pfam" id="PF08513">
    <property type="entry name" value="LisH"/>
    <property type="match status" value="1"/>
</dbReference>
<gene>
    <name evidence="7" type="primary">SIF2_2</name>
    <name evidence="7" type="ORF">GRS66_006780</name>
</gene>
<dbReference type="EMBL" id="CP049001">
    <property type="protein sequence ID" value="QID84280.1"/>
    <property type="molecule type" value="Genomic_DNA"/>
</dbReference>
<evidence type="ECO:0000256" key="1">
    <source>
        <dbReference type="ARBA" id="ARBA00004123"/>
    </source>
</evidence>
<dbReference type="SMART" id="SM00320">
    <property type="entry name" value="WD40"/>
    <property type="match status" value="5"/>
</dbReference>
<comment type="subcellular location">
    <subcellularLocation>
        <location evidence="1">Nucleus</location>
    </subcellularLocation>
</comment>
<dbReference type="Pfam" id="PF00400">
    <property type="entry name" value="WD40"/>
    <property type="match status" value="3"/>
</dbReference>
<dbReference type="InterPro" id="IPR036322">
    <property type="entry name" value="WD40_repeat_dom_sf"/>
</dbReference>
<dbReference type="PANTHER" id="PTHR22846">
    <property type="entry name" value="WD40 REPEAT PROTEIN"/>
    <property type="match status" value="1"/>
</dbReference>
<evidence type="ECO:0000256" key="4">
    <source>
        <dbReference type="ARBA" id="ARBA00023242"/>
    </source>
</evidence>
<feature type="region of interest" description="Disordered" evidence="6">
    <location>
        <begin position="109"/>
        <end position="134"/>
    </location>
</feature>
<dbReference type="Gene3D" id="2.130.10.10">
    <property type="entry name" value="YVTN repeat-like/Quinoprotein amine dehydrogenase"/>
    <property type="match status" value="1"/>
</dbReference>
<evidence type="ECO:0000256" key="6">
    <source>
        <dbReference type="SAM" id="MobiDB-lite"/>
    </source>
</evidence>
<dbReference type="PANTHER" id="PTHR22846:SF2">
    <property type="entry name" value="F-BOX-LIKE_WD REPEAT-CONTAINING PROTEIN EBI"/>
    <property type="match status" value="1"/>
</dbReference>
<dbReference type="FunFam" id="2.130.10.10:FF:001159">
    <property type="entry name" value="SIR4-interacting protein SIF2"/>
    <property type="match status" value="1"/>
</dbReference>
<feature type="repeat" description="WD" evidence="5">
    <location>
        <begin position="357"/>
        <end position="388"/>
    </location>
</feature>
<dbReference type="GO" id="GO:0006357">
    <property type="term" value="P:regulation of transcription by RNA polymerase II"/>
    <property type="evidence" value="ECO:0007669"/>
    <property type="project" value="TreeGrafter"/>
</dbReference>
<evidence type="ECO:0000256" key="3">
    <source>
        <dbReference type="ARBA" id="ARBA00022737"/>
    </source>
</evidence>
<dbReference type="InterPro" id="IPR006594">
    <property type="entry name" value="LisH"/>
</dbReference>
<dbReference type="SMART" id="SM00667">
    <property type="entry name" value="LisH"/>
    <property type="match status" value="1"/>
</dbReference>
<dbReference type="AlphaFoldDB" id="A0A6C1E5R7"/>